<dbReference type="PANTHER" id="PTHR12304:SF4">
    <property type="entry name" value="URIDINE NUCLEOSIDASE"/>
    <property type="match status" value="1"/>
</dbReference>
<dbReference type="AlphaFoldDB" id="A0A9W9ACS0"/>
<protein>
    <submittedName>
        <fullName evidence="5">Uridine nucleosidase</fullName>
    </submittedName>
</protein>
<dbReference type="GO" id="GO:0006152">
    <property type="term" value="P:purine nucleoside catabolic process"/>
    <property type="evidence" value="ECO:0007669"/>
    <property type="project" value="TreeGrafter"/>
</dbReference>
<comment type="similarity">
    <text evidence="1">Belongs to the IUNH family.</text>
</comment>
<dbReference type="Pfam" id="PF01156">
    <property type="entry name" value="IU_nuc_hydro"/>
    <property type="match status" value="1"/>
</dbReference>
<dbReference type="EMBL" id="JAOTPV010000008">
    <property type="protein sequence ID" value="KAJ4479215.1"/>
    <property type="molecule type" value="Genomic_DNA"/>
</dbReference>
<dbReference type="InterPro" id="IPR001910">
    <property type="entry name" value="Inosine/uridine_hydrolase_dom"/>
</dbReference>
<evidence type="ECO:0000256" key="3">
    <source>
        <dbReference type="ARBA" id="ARBA00023295"/>
    </source>
</evidence>
<name>A0A9W9ACS0_9AGAR</name>
<evidence type="ECO:0000256" key="1">
    <source>
        <dbReference type="ARBA" id="ARBA00009176"/>
    </source>
</evidence>
<reference evidence="5" key="1">
    <citation type="submission" date="2022-08" db="EMBL/GenBank/DDBJ databases">
        <title>A Global Phylogenomic Analysis of the Shiitake Genus Lentinula.</title>
        <authorList>
            <consortium name="DOE Joint Genome Institute"/>
            <person name="Sierra-Patev S."/>
            <person name="Min B."/>
            <person name="Naranjo-Ortiz M."/>
            <person name="Looney B."/>
            <person name="Konkel Z."/>
            <person name="Slot J.C."/>
            <person name="Sakamoto Y."/>
            <person name="Steenwyk J.L."/>
            <person name="Rokas A."/>
            <person name="Carro J."/>
            <person name="Camarero S."/>
            <person name="Ferreira P."/>
            <person name="Molpeceres G."/>
            <person name="Ruiz-Duenas F.J."/>
            <person name="Serrano A."/>
            <person name="Henrissat B."/>
            <person name="Drula E."/>
            <person name="Hughes K.W."/>
            <person name="Mata J.L."/>
            <person name="Ishikawa N.K."/>
            <person name="Vargas-Isla R."/>
            <person name="Ushijima S."/>
            <person name="Smith C.A."/>
            <person name="Ahrendt S."/>
            <person name="Andreopoulos W."/>
            <person name="He G."/>
            <person name="Labutti K."/>
            <person name="Lipzen A."/>
            <person name="Ng V."/>
            <person name="Riley R."/>
            <person name="Sandor L."/>
            <person name="Barry K."/>
            <person name="Martinez A.T."/>
            <person name="Xiao Y."/>
            <person name="Gibbons J.G."/>
            <person name="Terashima K."/>
            <person name="Grigoriev I.V."/>
            <person name="Hibbett D.S."/>
        </authorList>
    </citation>
    <scope>NUCLEOTIDE SEQUENCE</scope>
    <source>
        <strain evidence="5">JLM2183</strain>
    </source>
</reference>
<keyword evidence="6" id="KW-1185">Reference proteome</keyword>
<comment type="caution">
    <text evidence="5">The sequence shown here is derived from an EMBL/GenBank/DDBJ whole genome shotgun (WGS) entry which is preliminary data.</text>
</comment>
<accession>A0A9W9ACS0</accession>
<dbReference type="GO" id="GO:0008477">
    <property type="term" value="F:purine nucleosidase activity"/>
    <property type="evidence" value="ECO:0007669"/>
    <property type="project" value="TreeGrafter"/>
</dbReference>
<keyword evidence="2" id="KW-0378">Hydrolase</keyword>
<feature type="domain" description="Inosine/uridine-preferring nucleoside hydrolase" evidence="4">
    <location>
        <begin position="4"/>
        <end position="351"/>
    </location>
</feature>
<sequence length="368" mass="39650">MKTIWLDVDPVSLFPNCLQGHDDATAIMLALNLPNIHLLGISTTHGNASSYHTALNAARCVLAFGGAQLGIQVYPGASQPLLLPAKHDPEIHGPDGLGGVEGLPSADNLAVLAMIARDEEGGIIRALDGMSQHVKQIWKKGAGNKVTVVSCGPMTNLALFVSVYPELVDAIEQFVFMGGGVGLGNRSAVAEFNILCDPHAAQIVLNAPVPAVMIPINVTHTAIVTRQIHRRLLSPGELSILPENPLPKASTNLRHTLSTLISFFADSYKSTFGFNDGPPLHDALTIAYVAHPELFTKTMRYRVDVELSGVHTIGETVVDVWDYRKCDEGSWGRDGKNCIVAQALDVDKFFEIFLDCIARCDTKSSLNK</sequence>
<dbReference type="GO" id="GO:0005829">
    <property type="term" value="C:cytosol"/>
    <property type="evidence" value="ECO:0007669"/>
    <property type="project" value="TreeGrafter"/>
</dbReference>
<organism evidence="5 6">
    <name type="scientific">Lentinula aciculospora</name>
    <dbReference type="NCBI Taxonomy" id="153920"/>
    <lineage>
        <taxon>Eukaryota</taxon>
        <taxon>Fungi</taxon>
        <taxon>Dikarya</taxon>
        <taxon>Basidiomycota</taxon>
        <taxon>Agaricomycotina</taxon>
        <taxon>Agaricomycetes</taxon>
        <taxon>Agaricomycetidae</taxon>
        <taxon>Agaricales</taxon>
        <taxon>Marasmiineae</taxon>
        <taxon>Omphalotaceae</taxon>
        <taxon>Lentinula</taxon>
    </lineage>
</organism>
<dbReference type="PANTHER" id="PTHR12304">
    <property type="entry name" value="INOSINE-URIDINE PREFERRING NUCLEOSIDE HYDROLASE"/>
    <property type="match status" value="1"/>
</dbReference>
<evidence type="ECO:0000259" key="4">
    <source>
        <dbReference type="Pfam" id="PF01156"/>
    </source>
</evidence>
<evidence type="ECO:0000256" key="2">
    <source>
        <dbReference type="ARBA" id="ARBA00022801"/>
    </source>
</evidence>
<dbReference type="InterPro" id="IPR023186">
    <property type="entry name" value="IUNH"/>
</dbReference>
<evidence type="ECO:0000313" key="6">
    <source>
        <dbReference type="Proteomes" id="UP001150266"/>
    </source>
</evidence>
<gene>
    <name evidence="5" type="ORF">J3R30DRAFT_3289406</name>
</gene>
<dbReference type="InterPro" id="IPR036452">
    <property type="entry name" value="Ribo_hydro-like"/>
</dbReference>
<evidence type="ECO:0000313" key="5">
    <source>
        <dbReference type="EMBL" id="KAJ4479215.1"/>
    </source>
</evidence>
<keyword evidence="3" id="KW-0326">Glycosidase</keyword>
<dbReference type="Gene3D" id="3.90.245.10">
    <property type="entry name" value="Ribonucleoside hydrolase-like"/>
    <property type="match status" value="1"/>
</dbReference>
<dbReference type="SUPFAM" id="SSF53590">
    <property type="entry name" value="Nucleoside hydrolase"/>
    <property type="match status" value="1"/>
</dbReference>
<proteinExistence type="inferred from homology"/>
<dbReference type="OrthoDB" id="432381at2759"/>
<dbReference type="Proteomes" id="UP001150266">
    <property type="component" value="Unassembled WGS sequence"/>
</dbReference>